<evidence type="ECO:0000313" key="103">
    <source>
        <dbReference type="Proteomes" id="UP000034872"/>
    </source>
</evidence>
<evidence type="ECO:0000313" key="99">
    <source>
        <dbReference type="Proteomes" id="UP000034758"/>
    </source>
</evidence>
<dbReference type="EMBL" id="JJQV01000052">
    <property type="protein sequence ID" value="KKH84250.1"/>
    <property type="molecule type" value="Genomic_DNA"/>
</dbReference>
<dbReference type="Proteomes" id="UP000033878">
    <property type="component" value="Unassembled WGS sequence"/>
</dbReference>
<evidence type="ECO:0000313" key="2">
    <source>
        <dbReference type="EMBL" id="KKG00251.1"/>
    </source>
</evidence>
<dbReference type="Proteomes" id="UP000034040">
    <property type="component" value="Unassembled WGS sequence"/>
</dbReference>
<dbReference type="EMBL" id="JJPE01000113">
    <property type="protein sequence ID" value="KKG42521.1"/>
    <property type="molecule type" value="Genomic_DNA"/>
</dbReference>
<dbReference type="Proteomes" id="UP000033814">
    <property type="component" value="Unassembled WGS sequence"/>
</dbReference>
<evidence type="ECO:0000313" key="47">
    <source>
        <dbReference type="EMBL" id="KKH77393.1"/>
    </source>
</evidence>
<evidence type="ECO:0000313" key="80">
    <source>
        <dbReference type="Proteomes" id="UP000034298"/>
    </source>
</evidence>
<dbReference type="Proteomes" id="UP000034074">
    <property type="component" value="Unassembled WGS sequence"/>
</dbReference>
<dbReference type="EMBL" id="JJQH01000045">
    <property type="protein sequence ID" value="KKH43251.1"/>
    <property type="molecule type" value="Genomic_DNA"/>
</dbReference>
<dbReference type="EMBL" id="JJPG01000012">
    <property type="protein sequence ID" value="KKG56065.1"/>
    <property type="molecule type" value="Genomic_DNA"/>
</dbReference>
<evidence type="ECO:0000313" key="102">
    <source>
        <dbReference type="Proteomes" id="UP000034842"/>
    </source>
</evidence>
<dbReference type="EMBL" id="JJPM01000202">
    <property type="protein sequence ID" value="KKG72873.1"/>
    <property type="molecule type" value="Genomic_DNA"/>
</dbReference>
<dbReference type="EMBL" id="JJQX01000024">
    <property type="protein sequence ID" value="KKH99247.1"/>
    <property type="molecule type" value="Genomic_DNA"/>
</dbReference>
<evidence type="ECO:0000313" key="74">
    <source>
        <dbReference type="Proteomes" id="UP000034195"/>
    </source>
</evidence>
<dbReference type="Proteomes" id="UP000034001">
    <property type="component" value="Unassembled WGS sequence"/>
</dbReference>
<dbReference type="Proteomes" id="UP000034021">
    <property type="component" value="Unassembled WGS sequence"/>
</dbReference>
<dbReference type="Proteomes" id="UP000034733">
    <property type="component" value="Unassembled WGS sequence"/>
</dbReference>
<dbReference type="EMBL" id="JJQT01000155">
    <property type="protein sequence ID" value="KKH76869.1"/>
    <property type="molecule type" value="Genomic_DNA"/>
</dbReference>
<keyword evidence="1" id="KW-1133">Transmembrane helix</keyword>
<dbReference type="EMBL" id="JJPV01000051">
    <property type="protein sequence ID" value="KKH00892.1"/>
    <property type="molecule type" value="Genomic_DNA"/>
</dbReference>
<evidence type="ECO:0000313" key="49">
    <source>
        <dbReference type="EMBL" id="KKH84250.1"/>
    </source>
</evidence>
<evidence type="ECO:0000313" key="44">
    <source>
        <dbReference type="EMBL" id="KKH65779.1"/>
    </source>
</evidence>
<evidence type="ECO:0000313" key="78">
    <source>
        <dbReference type="Proteomes" id="UP000034253"/>
    </source>
</evidence>
<feature type="transmembrane region" description="Helical" evidence="1">
    <location>
        <begin position="107"/>
        <end position="125"/>
    </location>
</feature>
<evidence type="ECO:0000313" key="19">
    <source>
        <dbReference type="EMBL" id="KKG72873.1"/>
    </source>
</evidence>
<dbReference type="Proteomes" id="UP000034047">
    <property type="component" value="Unassembled WGS sequence"/>
</dbReference>
<organism evidence="4 91">
    <name type="scientific">Methanosarcina mazei</name>
    <name type="common">Methanosarcina frisia</name>
    <dbReference type="NCBI Taxonomy" id="2209"/>
    <lineage>
        <taxon>Archaea</taxon>
        <taxon>Methanobacteriati</taxon>
        <taxon>Methanobacteriota</taxon>
        <taxon>Stenosarchaea group</taxon>
        <taxon>Methanomicrobia</taxon>
        <taxon>Methanosarcinales</taxon>
        <taxon>Methanosarcinaceae</taxon>
        <taxon>Methanosarcina</taxon>
    </lineage>
</organism>
<evidence type="ECO:0000313" key="9">
    <source>
        <dbReference type="EMBL" id="KKG37199.1"/>
    </source>
</evidence>
<gene>
    <name evidence="56" type="ORF">DKM28_00060</name>
    <name evidence="7" type="ORF">DU30_17250</name>
    <name evidence="2" type="ORF">DU31_07450</name>
    <name evidence="5" type="ORF">DU34_12550</name>
    <name evidence="9" type="ORF">DU35_12950</name>
    <name evidence="12" type="ORF">DU36_12755</name>
    <name evidence="36" type="ORF">DU37_11220</name>
    <name evidence="13" type="ORF">DU38_12080</name>
    <name evidence="10" type="ORF">DU39_04115</name>
    <name evidence="3" type="ORF">DU40_10135</name>
    <name evidence="11" type="ORF">DU41_12315</name>
    <name evidence="30" type="ORF">DU42_11285</name>
    <name evidence="19" type="ORF">DU43_12430</name>
    <name evidence="31" type="ORF">DU44_15615</name>
    <name evidence="15" type="ORF">DU45_12900</name>
    <name evidence="17" type="ORF">DU46_12395</name>
    <name evidence="4" type="ORF">DU47_18150</name>
    <name evidence="32" type="ORF">DU48_16120</name>
    <name evidence="6" type="ORF">DU49_11970</name>
    <name evidence="39" type="ORF">DU50_08420</name>
    <name evidence="29" type="ORF">DU51_13585</name>
    <name evidence="8" type="ORF">DU52_11345</name>
    <name evidence="38" type="ORF">DU54_07175</name>
    <name evidence="21" type="ORF">DU55_17275</name>
    <name evidence="27" type="ORF">DU56_13040</name>
    <name evidence="23" type="ORF">DU57_11510</name>
    <name evidence="34" type="ORF">DU58_19500</name>
    <name evidence="22" type="ORF">DU59_12655</name>
    <name evidence="35" type="ORF">DU60_12915</name>
    <name evidence="20" type="ORF">DU61_09565</name>
    <name evidence="28" type="ORF">DU62_11485</name>
    <name evidence="18" type="ORF">DU63_16715</name>
    <name evidence="14" type="ORF">DU64_12020</name>
    <name evidence="33" type="ORF">DU65_16935</name>
    <name evidence="26" type="ORF">DU66_12380</name>
    <name evidence="16" type="ORF">DU67_12305</name>
    <name evidence="25" type="ORF">DU68_07995</name>
    <name evidence="24" type="ORF">DU69_09590</name>
    <name evidence="37" type="ORF">DU71_15240</name>
    <name evidence="45" type="ORF">DU73_16355</name>
    <name evidence="41" type="ORF">DU74_02715</name>
    <name evidence="43" type="ORF">DU75_07285</name>
    <name evidence="42" type="ORF">DU76_06650</name>
    <name evidence="48" type="ORF">DU77_09695</name>
    <name evidence="46" type="ORF">DU78_10470</name>
    <name evidence="53" type="ORF">DU79_00360</name>
    <name evidence="50" type="ORF">DU80_00065</name>
    <name evidence="54" type="ORF">DU81_08970</name>
    <name evidence="49" type="ORF">DU82_08430</name>
    <name evidence="55" type="ORF">DU83_09740</name>
    <name evidence="52" type="ORF">DU84_09845</name>
    <name evidence="40" type="ORF">DU85_07905</name>
    <name evidence="47" type="ORF">DU86_08860</name>
    <name evidence="44" type="ORF">DU87_11790</name>
    <name evidence="51" type="ORF">DU88_07105</name>
</gene>
<dbReference type="Proteomes" id="UP000034667">
    <property type="component" value="Unassembled WGS sequence"/>
</dbReference>
<dbReference type="EMBL" id="JJPA01000035">
    <property type="protein sequence ID" value="KKG37112.1"/>
    <property type="molecule type" value="Genomic_DNA"/>
</dbReference>
<dbReference type="Proteomes" id="UP000034577">
    <property type="component" value="Unassembled WGS sequence"/>
</dbReference>
<dbReference type="EMBL" id="JJPS01000212">
    <property type="protein sequence ID" value="KKG85037.1"/>
    <property type="molecule type" value="Genomic_DNA"/>
</dbReference>
<evidence type="ECO:0000313" key="28">
    <source>
        <dbReference type="EMBL" id="KKH08295.1"/>
    </source>
</evidence>
<dbReference type="Proteomes" id="UP000034872">
    <property type="component" value="Unassembled WGS sequence"/>
</dbReference>
<evidence type="ECO:0000313" key="52">
    <source>
        <dbReference type="EMBL" id="KKH95000.1"/>
    </source>
</evidence>
<evidence type="ECO:0000313" key="12">
    <source>
        <dbReference type="EMBL" id="KKG47951.1"/>
    </source>
</evidence>
<evidence type="ECO:0000313" key="38">
    <source>
        <dbReference type="EMBL" id="KKH40837.1"/>
    </source>
</evidence>
<dbReference type="EMBL" id="JJPH01000133">
    <property type="protein sequence ID" value="KKG47951.1"/>
    <property type="molecule type" value="Genomic_DNA"/>
</dbReference>
<evidence type="ECO:0000313" key="3">
    <source>
        <dbReference type="EMBL" id="KKG00633.1"/>
    </source>
</evidence>
<evidence type="ECO:0000313" key="18">
    <source>
        <dbReference type="EMBL" id="KKG69718.1"/>
    </source>
</evidence>
<dbReference type="EMBL" id="JJQQ01000113">
    <property type="protein sequence ID" value="KKH65779.1"/>
    <property type="molecule type" value="Genomic_DNA"/>
</dbReference>
<evidence type="ECO:0000313" key="71">
    <source>
        <dbReference type="Proteomes" id="UP000034142"/>
    </source>
</evidence>
<dbReference type="Proteomes" id="UP000033987">
    <property type="component" value="Unassembled WGS sequence"/>
</dbReference>
<dbReference type="EMBL" id="JJPB01000089">
    <property type="protein sequence ID" value="KKG30798.1"/>
    <property type="molecule type" value="Genomic_DNA"/>
</dbReference>
<evidence type="ECO:0000313" key="79">
    <source>
        <dbReference type="Proteomes" id="UP000034279"/>
    </source>
</evidence>
<dbReference type="Proteomes" id="UP000034921">
    <property type="component" value="Unassembled WGS sequence"/>
</dbReference>
<dbReference type="PATRIC" id="fig|2209.39.peg.951"/>
<dbReference type="Proteomes" id="UP000034195">
    <property type="component" value="Unassembled WGS sequence"/>
</dbReference>
<evidence type="ECO:0000313" key="85">
    <source>
        <dbReference type="Proteomes" id="UP000034424"/>
    </source>
</evidence>
<dbReference type="EMBL" id="JJPJ01000148">
    <property type="protein sequence ID" value="KKG57635.1"/>
    <property type="molecule type" value="Genomic_DNA"/>
</dbReference>
<reference evidence="57 58" key="1">
    <citation type="journal article" date="2015" name="ISME J.">
        <title>Genomic and phenotypic differentiation among Methanosarcina mazei populations from Columbia River sediment.</title>
        <authorList>
            <person name="Youngblut N.D."/>
            <person name="Wirth J.S."/>
            <person name="Henriksen J.R."/>
            <person name="Smith M."/>
            <person name="Simon H."/>
            <person name="Metcalf W.W."/>
            <person name="Whitaker R.J."/>
        </authorList>
    </citation>
    <scope>NUCLEOTIDE SEQUENCE [LARGE SCALE GENOMIC DNA]</scope>
    <source>
        <strain evidence="31 69">1.F.A.1A.3</strain>
        <strain evidence="32 98">1.F.A.1B.3</strain>
        <strain evidence="33 64">1.F.A.1B.4</strain>
        <strain evidence="34 75">1.F.A.2.8</strain>
        <strain evidence="35 104">1.F.M.0.5</strain>
        <strain evidence="36 81">1.H.A.0.1</strain>
        <strain evidence="38 99">1.H.A.1A.1</strain>
        <strain evidence="39 66">1.H.A.1A.3</strain>
        <strain evidence="37 96">1.H.A.1A.4</strain>
        <strain evidence="40 59">1.H.A.1A.6</strain>
        <strain evidence="42 76">1.H.A.2.3</strain>
        <strain evidence="41 86">1.H.A.2.6</strain>
        <strain evidence="43 97">1.H.A.2.7</strain>
        <strain evidence="45">1.H.A.2.8</strain>
        <strain evidence="44 63">1.H.M.0.1</strain>
        <strain evidence="47 105">1.H.M.1A.1</strain>
        <strain evidence="48 67">1.H.M.1A.2</strain>
        <strain evidence="46 102">1.H.M.1A.3</strain>
        <strain evidence="50 73">1.H.M.2.1</strain>
        <strain evidence="49 57">1.H.M.2.2</strain>
        <strain evidence="51 106">1.H.M.2.3</strain>
        <strain evidence="53 95">1.H.M.2.4</strain>
        <strain evidence="52 103">1.H.T.2.1</strain>
        <strain evidence="54 61">1.H.T.2.3</strain>
        <strain evidence="55 88">1.H.T.2.5</strain>
        <strain evidence="2 71">2.F.A.2.3</strain>
        <strain evidence="4 91">2.F.A.2.4</strain>
        <strain evidence="3 92">2.F.T.0.2</strain>
        <strain evidence="5 68">2.F.T.2.6</strain>
        <strain evidence="8 83">3.F.A.1A.1</strain>
        <strain evidence="6 60">3.F.A.1A.3</strain>
        <strain evidence="7 80">3.F.A.1B.1</strain>
        <strain evidence="9 90">3.F.A.2.12</strain>
        <strain evidence="11 94">3.F.A.2.3</strain>
        <strain evidence="10 72">3.F.A.2.5</strain>
        <strain evidence="13 74">3.F.A.2.6</strain>
        <strain evidence="12 77">3.F.A.2.7</strain>
        <strain evidence="14 79">3.F.T.1A.2</strain>
        <strain evidence="15 89">3.F.T.1A.4</strain>
        <strain evidence="16 85">3.F.T.2.1</strain>
        <strain evidence="19">3.H.A.1A.1</strain>
        <strain evidence="17 70">3.H.A.1A.2</strain>
        <strain evidence="18 65">3.H.A.2.1</strain>
        <strain evidence="21 100">3.H.A.2.4</strain>
        <strain evidence="20 62">3.H.A.2.5</strain>
        <strain evidence="23 108">3.H.A.2.6</strain>
        <strain evidence="22 84">3.H.A.2.8</strain>
        <strain evidence="24 93">3.H.M.1A.1</strain>
        <strain evidence="26 87">3.H.M.1B.1</strain>
        <strain evidence="25 58">3.H.M.1B.2</strain>
        <strain evidence="27 78">3.H.M.1B.5</strain>
        <strain evidence="30 82">3.H.M.2.7</strain>
        <strain evidence="29 101">3.H.T.1A.1</strain>
        <strain evidence="28 107">3.H.T.1A.2</strain>
    </source>
</reference>
<evidence type="ECO:0000313" key="72">
    <source>
        <dbReference type="Proteomes" id="UP000034151"/>
    </source>
</evidence>
<evidence type="ECO:0000313" key="58">
    <source>
        <dbReference type="Proteomes" id="UP000033835"/>
    </source>
</evidence>
<evidence type="ECO:0000313" key="67">
    <source>
        <dbReference type="Proteomes" id="UP000034040"/>
    </source>
</evidence>
<dbReference type="Proteomes" id="UP000034950">
    <property type="component" value="Unassembled WGS sequence"/>
</dbReference>
<dbReference type="EMBL" id="JJRB01000034">
    <property type="protein sequence ID" value="KKI05200.1"/>
    <property type="molecule type" value="Genomic_DNA"/>
</dbReference>
<evidence type="ECO:0000313" key="73">
    <source>
        <dbReference type="Proteomes" id="UP000034152"/>
    </source>
</evidence>
<dbReference type="EMBL" id="JJQJ01000108">
    <property type="protein sequence ID" value="KKH49043.1"/>
    <property type="molecule type" value="Genomic_DNA"/>
</dbReference>
<evidence type="ECO:0000313" key="4">
    <source>
        <dbReference type="EMBL" id="KKG03891.1"/>
    </source>
</evidence>
<dbReference type="EMBL" id="JJPW01000039">
    <property type="protein sequence ID" value="KKH01936.1"/>
    <property type="molecule type" value="Genomic_DNA"/>
</dbReference>
<dbReference type="Proteomes" id="UP000034937">
    <property type="component" value="Unassembled WGS sequence"/>
</dbReference>
<evidence type="ECO:0000313" key="41">
    <source>
        <dbReference type="EMBL" id="KKH55344.1"/>
    </source>
</evidence>
<evidence type="ECO:0000313" key="95">
    <source>
        <dbReference type="Proteomes" id="UP000034668"/>
    </source>
</evidence>
<dbReference type="Proteomes" id="UP000034152">
    <property type="component" value="Unassembled WGS sequence"/>
</dbReference>
<dbReference type="EMBL" id="JJQS01000019">
    <property type="protein sequence ID" value="KKH77935.1"/>
    <property type="molecule type" value="Genomic_DNA"/>
</dbReference>
<dbReference type="Proteomes" id="UP000034232">
    <property type="component" value="Unassembled WGS sequence"/>
</dbReference>
<dbReference type="Proteomes" id="UP000300067">
    <property type="component" value="Chromosome"/>
</dbReference>
<evidence type="ECO:0000313" key="53">
    <source>
        <dbReference type="EMBL" id="KKH99247.1"/>
    </source>
</evidence>
<evidence type="ECO:0000313" key="60">
    <source>
        <dbReference type="Proteomes" id="UP000033878"/>
    </source>
</evidence>
<evidence type="ECO:0000313" key="75">
    <source>
        <dbReference type="Proteomes" id="UP000034227"/>
    </source>
</evidence>
<evidence type="ECO:0000313" key="109">
    <source>
        <dbReference type="Proteomes" id="UP000300067"/>
    </source>
</evidence>
<evidence type="ECO:0000313" key="62">
    <source>
        <dbReference type="Proteomes" id="UP000033889"/>
    </source>
</evidence>
<evidence type="ECO:0000256" key="1">
    <source>
        <dbReference type="SAM" id="Phobius"/>
    </source>
</evidence>
<evidence type="ECO:0000313" key="97">
    <source>
        <dbReference type="Proteomes" id="UP000034692"/>
    </source>
</evidence>
<dbReference type="Proteomes" id="UP000034399">
    <property type="component" value="Unassembled WGS sequence"/>
</dbReference>
<evidence type="ECO:0000313" key="63">
    <source>
        <dbReference type="Proteomes" id="UP000033933"/>
    </source>
</evidence>
<evidence type="ECO:0000313" key="84">
    <source>
        <dbReference type="Proteomes" id="UP000034409"/>
    </source>
</evidence>
<evidence type="ECO:0000313" key="34">
    <source>
        <dbReference type="EMBL" id="KKH24346.1"/>
    </source>
</evidence>
<evidence type="ECO:0000313" key="82">
    <source>
        <dbReference type="Proteomes" id="UP000034387"/>
    </source>
</evidence>
<dbReference type="AlphaFoldDB" id="A0A0F8BN40"/>
<evidence type="ECO:0000313" key="93">
    <source>
        <dbReference type="Proteomes" id="UP000034657"/>
    </source>
</evidence>
<evidence type="ECO:0000313" key="31">
    <source>
        <dbReference type="EMBL" id="KKH18199.1"/>
    </source>
</evidence>
<dbReference type="Proteomes" id="UP000034243">
    <property type="component" value="Unassembled WGS sequence"/>
</dbReference>
<dbReference type="Proteomes" id="UP000034298">
    <property type="component" value="Unassembled WGS sequence"/>
</dbReference>
<evidence type="ECO:0000313" key="16">
    <source>
        <dbReference type="EMBL" id="KKG62313.1"/>
    </source>
</evidence>
<evidence type="ECO:0000313" key="42">
    <source>
        <dbReference type="EMBL" id="KKH55503.1"/>
    </source>
</evidence>
<dbReference type="EMBL" id="JJQZ01000103">
    <property type="protein sequence ID" value="KKH95000.1"/>
    <property type="molecule type" value="Genomic_DNA"/>
</dbReference>
<evidence type="ECO:0000313" key="40">
    <source>
        <dbReference type="EMBL" id="KKH49043.1"/>
    </source>
</evidence>
<evidence type="ECO:0000313" key="89">
    <source>
        <dbReference type="Proteomes" id="UP000034566"/>
    </source>
</evidence>
<dbReference type="EMBL" id="JJOT01000095">
    <property type="protein sequence ID" value="KKG00633.1"/>
    <property type="molecule type" value="Genomic_DNA"/>
</dbReference>
<evidence type="ECO:0000313" key="35">
    <source>
        <dbReference type="EMBL" id="KKH25782.1"/>
    </source>
</evidence>
<dbReference type="Proteomes" id="UP000034468">
    <property type="component" value="Unassembled WGS sequence"/>
</dbReference>
<evidence type="ECO:0000313" key="14">
    <source>
        <dbReference type="EMBL" id="KKG57635.1"/>
    </source>
</evidence>
<evidence type="ECO:0000313" key="94">
    <source>
        <dbReference type="Proteomes" id="UP000034667"/>
    </source>
</evidence>
<evidence type="ECO:0000313" key="57">
    <source>
        <dbReference type="Proteomes" id="UP000033814"/>
    </source>
</evidence>
<dbReference type="Proteomes" id="UP000034820">
    <property type="component" value="Unassembled WGS sequence"/>
</dbReference>
<evidence type="ECO:0000313" key="90">
    <source>
        <dbReference type="Proteomes" id="UP000034577"/>
    </source>
</evidence>
<evidence type="ECO:0000313" key="83">
    <source>
        <dbReference type="Proteomes" id="UP000034399"/>
    </source>
</evidence>
<dbReference type="EMBL" id="JJPN01000135">
    <property type="protein sequence ID" value="KKG69307.1"/>
    <property type="molecule type" value="Genomic_DNA"/>
</dbReference>
<dbReference type="EMBL" id="JJPX01000069">
    <property type="protein sequence ID" value="KKH11076.1"/>
    <property type="molecule type" value="Genomic_DNA"/>
</dbReference>
<dbReference type="EMBL" id="JJQM01000079">
    <property type="protein sequence ID" value="KKH55503.1"/>
    <property type="molecule type" value="Genomic_DNA"/>
</dbReference>
<evidence type="ECO:0000313" key="45">
    <source>
        <dbReference type="EMBL" id="KKH67467.1"/>
    </source>
</evidence>
<keyword evidence="1" id="KW-0812">Transmembrane</keyword>
<dbReference type="EMBL" id="JJPY01000051">
    <property type="protein sequence ID" value="KKH09506.1"/>
    <property type="molecule type" value="Genomic_DNA"/>
</dbReference>
<evidence type="ECO:0000313" key="98">
    <source>
        <dbReference type="Proteomes" id="UP000034733"/>
    </source>
</evidence>
<dbReference type="EMBL" id="JJQO01000352">
    <property type="protein sequence ID" value="KKH58000.1"/>
    <property type="molecule type" value="Genomic_DNA"/>
</dbReference>
<evidence type="ECO:0000313" key="43">
    <source>
        <dbReference type="EMBL" id="KKH58000.1"/>
    </source>
</evidence>
<dbReference type="EMBL" id="JJPP01000029">
    <property type="protein sequence ID" value="KKG82650.1"/>
    <property type="molecule type" value="Genomic_DNA"/>
</dbReference>
<dbReference type="Proteomes" id="UP000034758">
    <property type="component" value="Unassembled WGS sequence"/>
</dbReference>
<dbReference type="EMBL" id="JJOR01000151">
    <property type="protein sequence ID" value="KKG00251.1"/>
    <property type="molecule type" value="Genomic_DNA"/>
</dbReference>
<evidence type="ECO:0000313" key="37">
    <source>
        <dbReference type="EMBL" id="KKH40240.1"/>
    </source>
</evidence>
<evidence type="ECO:0000313" key="105">
    <source>
        <dbReference type="Proteomes" id="UP000034925"/>
    </source>
</evidence>
<dbReference type="Proteomes" id="UP000034409">
    <property type="component" value="Unassembled WGS sequence"/>
</dbReference>
<evidence type="ECO:0000313" key="6">
    <source>
        <dbReference type="EMBL" id="KKG30798.1"/>
    </source>
</evidence>
<dbReference type="EMBL" id="JJQI01000049">
    <property type="protein sequence ID" value="KKH40240.1"/>
    <property type="molecule type" value="Genomic_DNA"/>
</dbReference>
<dbReference type="EMBL" id="JJQA01000044">
    <property type="protein sequence ID" value="KKH18199.1"/>
    <property type="molecule type" value="Genomic_DNA"/>
</dbReference>
<evidence type="ECO:0000313" key="65">
    <source>
        <dbReference type="Proteomes" id="UP000034001"/>
    </source>
</evidence>
<dbReference type="Proteomes" id="UP000033864">
    <property type="component" value="Unassembled WGS sequence"/>
</dbReference>
<evidence type="ECO:0000313" key="32">
    <source>
        <dbReference type="EMBL" id="KKH19119.1"/>
    </source>
</evidence>
<evidence type="ECO:0000313" key="106">
    <source>
        <dbReference type="Proteomes" id="UP000034937"/>
    </source>
</evidence>
<dbReference type="Proteomes" id="UP000034424">
    <property type="component" value="Unassembled WGS sequence"/>
</dbReference>
<evidence type="ECO:0000313" key="7">
    <source>
        <dbReference type="EMBL" id="KKG36701.1"/>
    </source>
</evidence>
<evidence type="ECO:0000313" key="20">
    <source>
        <dbReference type="EMBL" id="KKG80044.1"/>
    </source>
</evidence>
<dbReference type="Proteomes" id="UP000034450">
    <property type="component" value="Unassembled WGS sequence"/>
</dbReference>
<dbReference type="EMBL" id="JJPL01000113">
    <property type="protein sequence ID" value="KKG62313.1"/>
    <property type="molecule type" value="Genomic_DNA"/>
</dbReference>
<dbReference type="Proteomes" id="UP000034547">
    <property type="component" value="Unassembled WGS sequence"/>
</dbReference>
<evidence type="ECO:0000313" key="33">
    <source>
        <dbReference type="EMBL" id="KKH21806.1"/>
    </source>
</evidence>
<dbReference type="Proteomes" id="UP000033889">
    <property type="component" value="Unassembled WGS sequence"/>
</dbReference>
<dbReference type="Proteomes" id="UP000033835">
    <property type="component" value="Unassembled WGS sequence"/>
</dbReference>
<evidence type="ECO:0000313" key="25">
    <source>
        <dbReference type="EMBL" id="KKH00892.1"/>
    </source>
</evidence>
<dbReference type="Proteomes" id="UP000034578">
    <property type="component" value="Unassembled WGS sequence"/>
</dbReference>
<dbReference type="EMBL" id="JJPO01000144">
    <property type="protein sequence ID" value="KKG69718.1"/>
    <property type="molecule type" value="Genomic_DNA"/>
</dbReference>
<dbReference type="Proteomes" id="UP000033885">
    <property type="component" value="Unassembled WGS sequence"/>
</dbReference>
<dbReference type="Proteomes" id="UP000034672">
    <property type="component" value="Unassembled WGS sequence"/>
</dbReference>
<dbReference type="EMBL" id="JJPU01000023">
    <property type="protein sequence ID" value="KKH01840.1"/>
    <property type="molecule type" value="Genomic_DNA"/>
</dbReference>
<evidence type="ECO:0000313" key="50">
    <source>
        <dbReference type="EMBL" id="KKH87565.1"/>
    </source>
</evidence>
<dbReference type="Proteomes" id="UP000034253">
    <property type="component" value="Unassembled WGS sequence"/>
</dbReference>
<evidence type="ECO:0000313" key="26">
    <source>
        <dbReference type="EMBL" id="KKH01840.1"/>
    </source>
</evidence>
<dbReference type="EMBL" id="JJQN01000181">
    <property type="protein sequence ID" value="KKH55344.1"/>
    <property type="molecule type" value="Genomic_DNA"/>
</dbReference>
<evidence type="ECO:0000313" key="70">
    <source>
        <dbReference type="Proteomes" id="UP000034074"/>
    </source>
</evidence>
<evidence type="ECO:0000313" key="27">
    <source>
        <dbReference type="EMBL" id="KKH01936.1"/>
    </source>
</evidence>
<evidence type="ECO:0000313" key="107">
    <source>
        <dbReference type="Proteomes" id="UP000034944"/>
    </source>
</evidence>
<dbReference type="Proteomes" id="UP000033933">
    <property type="component" value="Unassembled WGS sequence"/>
</dbReference>
<dbReference type="Proteomes" id="UP000034842">
    <property type="component" value="Unassembled WGS sequence"/>
</dbReference>
<dbReference type="EMBL" id="JJPT01000157">
    <property type="protein sequence ID" value="KKG87659.1"/>
    <property type="molecule type" value="Genomic_DNA"/>
</dbReference>
<evidence type="ECO:0000313" key="51">
    <source>
        <dbReference type="EMBL" id="KKH90359.1"/>
    </source>
</evidence>
<dbReference type="EMBL" id="JJOS01000042">
    <property type="protein sequence ID" value="KKG03891.1"/>
    <property type="molecule type" value="Genomic_DNA"/>
</dbReference>
<evidence type="ECO:0000313" key="10">
    <source>
        <dbReference type="EMBL" id="KKG41148.1"/>
    </source>
</evidence>
<dbReference type="EMBL" id="JJPD01000181">
    <property type="protein sequence ID" value="KKG37199.1"/>
    <property type="molecule type" value="Genomic_DNA"/>
</dbReference>
<dbReference type="Proteomes" id="UP000034151">
    <property type="component" value="Unassembled WGS sequence"/>
</dbReference>
<evidence type="ECO:0000313" key="104">
    <source>
        <dbReference type="Proteomes" id="UP000034921"/>
    </source>
</evidence>
<evidence type="ECO:0000313" key="11">
    <source>
        <dbReference type="EMBL" id="KKG42521.1"/>
    </source>
</evidence>
<evidence type="ECO:0000313" key="39">
    <source>
        <dbReference type="EMBL" id="KKH43251.1"/>
    </source>
</evidence>
<evidence type="ECO:0000313" key="55">
    <source>
        <dbReference type="EMBL" id="KKI05200.1"/>
    </source>
</evidence>
<dbReference type="Proteomes" id="UP000034142">
    <property type="component" value="Unassembled WGS sequence"/>
</dbReference>
<dbReference type="EMBL" id="JJQW01000026">
    <property type="protein sequence ID" value="KKH90359.1"/>
    <property type="molecule type" value="Genomic_DNA"/>
</dbReference>
<evidence type="ECO:0000313" key="15">
    <source>
        <dbReference type="EMBL" id="KKG59403.1"/>
    </source>
</evidence>
<evidence type="ECO:0000313" key="54">
    <source>
        <dbReference type="EMBL" id="KKI04319.1"/>
    </source>
</evidence>
<keyword evidence="1" id="KW-0472">Membrane</keyword>
<dbReference type="Proteomes" id="UP000034279">
    <property type="component" value="Unassembled WGS sequence"/>
</dbReference>
<evidence type="ECO:0000313" key="76">
    <source>
        <dbReference type="Proteomes" id="UP000034232"/>
    </source>
</evidence>
<dbReference type="Proteomes" id="UP000034657">
    <property type="component" value="Unassembled WGS sequence"/>
</dbReference>
<evidence type="ECO:0000313" key="5">
    <source>
        <dbReference type="EMBL" id="KKG09945.1"/>
    </source>
</evidence>
<sequence>MEAFLMPRTSIFLVSLFFLSCILCSSAAAANVTVSFSDLNLVHSQEFDLYQVSGDQITYVGTYNATETVLELDPTYSYQAILKPSKWSWLDDPFTAVEGALRTAPPILSFFMLCLIVLLPVTLIFKWRR</sequence>
<evidence type="ECO:0000313" key="69">
    <source>
        <dbReference type="Proteomes" id="UP000034064"/>
    </source>
</evidence>
<dbReference type="EMBL" id="JJPQ01000120">
    <property type="protein sequence ID" value="KKG80044.1"/>
    <property type="molecule type" value="Genomic_DNA"/>
</dbReference>
<evidence type="ECO:0000313" key="101">
    <source>
        <dbReference type="Proteomes" id="UP000034820"/>
    </source>
</evidence>
<evidence type="ECO:0000313" key="64">
    <source>
        <dbReference type="Proteomes" id="UP000033987"/>
    </source>
</evidence>
<dbReference type="EMBL" id="JJQG01000047">
    <property type="protein sequence ID" value="KKH40837.1"/>
    <property type="molecule type" value="Genomic_DNA"/>
</dbReference>
<dbReference type="Proteomes" id="UP000034387">
    <property type="component" value="Unassembled WGS sequence"/>
</dbReference>
<evidence type="ECO:0000313" key="56">
    <source>
        <dbReference type="EMBL" id="QCR14672.1"/>
    </source>
</evidence>
<evidence type="ECO:0000313" key="86">
    <source>
        <dbReference type="Proteomes" id="UP000034450"/>
    </source>
</evidence>
<evidence type="ECO:0000313" key="100">
    <source>
        <dbReference type="Proteomes" id="UP000034817"/>
    </source>
</evidence>
<evidence type="ECO:0000313" key="91">
    <source>
        <dbReference type="Proteomes" id="UP000034578"/>
    </source>
</evidence>
<evidence type="ECO:0000313" key="88">
    <source>
        <dbReference type="Proteomes" id="UP000034547"/>
    </source>
</evidence>
<evidence type="ECO:0000313" key="22">
    <source>
        <dbReference type="EMBL" id="KKG85037.1"/>
    </source>
</evidence>
<dbReference type="Proteomes" id="UP000034925">
    <property type="component" value="Unassembled WGS sequence"/>
</dbReference>
<dbReference type="EMBL" id="JJQD01000180">
    <property type="protein sequence ID" value="KKH24346.1"/>
    <property type="molecule type" value="Genomic_DNA"/>
</dbReference>
<dbReference type="EMBL" id="JJPK01000103">
    <property type="protein sequence ID" value="KKG59403.1"/>
    <property type="molecule type" value="Genomic_DNA"/>
</dbReference>
<evidence type="ECO:0000313" key="30">
    <source>
        <dbReference type="EMBL" id="KKH11076.1"/>
    </source>
</evidence>
<evidence type="ECO:0000313" key="66">
    <source>
        <dbReference type="Proteomes" id="UP000034021"/>
    </source>
</evidence>
<evidence type="ECO:0000313" key="29">
    <source>
        <dbReference type="EMBL" id="KKH09506.1"/>
    </source>
</evidence>
<accession>A0A0F8BN40</accession>
<evidence type="ECO:0000313" key="108">
    <source>
        <dbReference type="Proteomes" id="UP000034950"/>
    </source>
</evidence>
<evidence type="ECO:0000313" key="61">
    <source>
        <dbReference type="Proteomes" id="UP000033885"/>
    </source>
</evidence>
<dbReference type="EMBL" id="JJQB01000087">
    <property type="protein sequence ID" value="KKH19119.1"/>
    <property type="molecule type" value="Genomic_DNA"/>
</dbReference>
<dbReference type="EMBL" id="CP029709">
    <property type="protein sequence ID" value="QCR14672.1"/>
    <property type="molecule type" value="Genomic_DNA"/>
</dbReference>
<dbReference type="EMBL" id="JJQE01000141">
    <property type="protein sequence ID" value="KKH25782.1"/>
    <property type="molecule type" value="Genomic_DNA"/>
</dbReference>
<evidence type="ECO:0000313" key="59">
    <source>
        <dbReference type="Proteomes" id="UP000033864"/>
    </source>
</evidence>
<dbReference type="Proteomes" id="UP000034817">
    <property type="component" value="Unassembled WGS sequence"/>
</dbReference>
<evidence type="ECO:0000313" key="24">
    <source>
        <dbReference type="EMBL" id="KKG87659.1"/>
    </source>
</evidence>
<evidence type="ECO:0000313" key="8">
    <source>
        <dbReference type="EMBL" id="KKG37112.1"/>
    </source>
</evidence>
<dbReference type="Proteomes" id="UP000034944">
    <property type="component" value="Unassembled WGS sequence"/>
</dbReference>
<dbReference type="EMBL" id="JJPR01000069">
    <property type="protein sequence ID" value="KKG87450.1"/>
    <property type="molecule type" value="Genomic_DNA"/>
</dbReference>
<dbReference type="Proteomes" id="UP000034338">
    <property type="component" value="Unassembled WGS sequence"/>
</dbReference>
<dbReference type="EMBL" id="JJQC01000074">
    <property type="protein sequence ID" value="KKH21806.1"/>
    <property type="molecule type" value="Genomic_DNA"/>
</dbReference>
<dbReference type="EMBL" id="JJQP01000104">
    <property type="protein sequence ID" value="KKH67467.1"/>
    <property type="molecule type" value="Genomic_DNA"/>
</dbReference>
<dbReference type="Proteomes" id="UP000034668">
    <property type="component" value="Unassembled WGS sequence"/>
</dbReference>
<evidence type="ECO:0000313" key="46">
    <source>
        <dbReference type="EMBL" id="KKH76869.1"/>
    </source>
</evidence>
<evidence type="ECO:0000313" key="81">
    <source>
        <dbReference type="Proteomes" id="UP000034338"/>
    </source>
</evidence>
<dbReference type="Proteomes" id="UP000034692">
    <property type="component" value="Unassembled WGS sequence"/>
</dbReference>
<dbReference type="EMBL" id="JJOU01000186">
    <property type="protein sequence ID" value="KKG09945.1"/>
    <property type="molecule type" value="Genomic_DNA"/>
</dbReference>
<evidence type="ECO:0000313" key="23">
    <source>
        <dbReference type="EMBL" id="KKG87450.1"/>
    </source>
</evidence>
<dbReference type="Proteomes" id="UP000034597">
    <property type="component" value="Unassembled WGS sequence"/>
</dbReference>
<dbReference type="EMBL" id="JJQU01000079">
    <property type="protein sequence ID" value="KKH87565.1"/>
    <property type="molecule type" value="Genomic_DNA"/>
</dbReference>
<evidence type="ECO:0000313" key="48">
    <source>
        <dbReference type="EMBL" id="KKH77935.1"/>
    </source>
</evidence>
<dbReference type="EMBL" id="JJQR01000038">
    <property type="protein sequence ID" value="KKH77393.1"/>
    <property type="molecule type" value="Genomic_DNA"/>
</dbReference>
<dbReference type="EMBL" id="JJPC01000035">
    <property type="protein sequence ID" value="KKG36701.1"/>
    <property type="molecule type" value="Genomic_DNA"/>
</dbReference>
<reference evidence="56 109" key="2">
    <citation type="submission" date="2018-05" db="EMBL/GenBank/DDBJ databases">
        <title>Methanosarcina gilichinskyana sp. nov., a novel methanogenic archaeon isolated from Holocene permafrost, North East Russia.</title>
        <authorList>
            <person name="Oshurkova V."/>
            <person name="Meer M."/>
            <person name="Bochkareva O."/>
            <person name="Shcherbakova V."/>
        </authorList>
    </citation>
    <scope>NUCLEOTIDE SEQUENCE [LARGE SCALE GENOMIC DNA]</scope>
    <source>
        <strain evidence="56 109">JL01</strain>
    </source>
</reference>
<keyword evidence="91" id="KW-1185">Reference proteome</keyword>
<evidence type="ECO:0000313" key="77">
    <source>
        <dbReference type="Proteomes" id="UP000034243"/>
    </source>
</evidence>
<dbReference type="Proteomes" id="UP000034566">
    <property type="component" value="Unassembled WGS sequence"/>
</dbReference>
<name>A0A0F8BN40_METMZ</name>
<dbReference type="EMBL" id="JJPF01000108">
    <property type="protein sequence ID" value="KKG41148.1"/>
    <property type="molecule type" value="Genomic_DNA"/>
</dbReference>
<evidence type="ECO:0000313" key="17">
    <source>
        <dbReference type="EMBL" id="KKG69307.1"/>
    </source>
</evidence>
<evidence type="ECO:0000313" key="36">
    <source>
        <dbReference type="EMBL" id="KKH30916.1"/>
    </source>
</evidence>
<dbReference type="Proteomes" id="UP000034064">
    <property type="component" value="Unassembled WGS sequence"/>
</dbReference>
<protein>
    <submittedName>
        <fullName evidence="4">Uncharacterized protein</fullName>
    </submittedName>
</protein>
<evidence type="ECO:0000313" key="92">
    <source>
        <dbReference type="Proteomes" id="UP000034597"/>
    </source>
</evidence>
<evidence type="ECO:0000313" key="21">
    <source>
        <dbReference type="EMBL" id="KKG82650.1"/>
    </source>
</evidence>
<proteinExistence type="predicted"/>
<dbReference type="Proteomes" id="UP000034227">
    <property type="component" value="Unassembled WGS sequence"/>
</dbReference>
<evidence type="ECO:0000313" key="87">
    <source>
        <dbReference type="Proteomes" id="UP000034468"/>
    </source>
</evidence>
<evidence type="ECO:0000313" key="13">
    <source>
        <dbReference type="EMBL" id="KKG56065.1"/>
    </source>
</evidence>
<dbReference type="EMBL" id="JJPZ01000128">
    <property type="protein sequence ID" value="KKH08295.1"/>
    <property type="molecule type" value="Genomic_DNA"/>
</dbReference>
<dbReference type="EMBL" id="JJRA01000065">
    <property type="protein sequence ID" value="KKI04319.1"/>
    <property type="molecule type" value="Genomic_DNA"/>
</dbReference>
<evidence type="ECO:0000313" key="68">
    <source>
        <dbReference type="Proteomes" id="UP000034047"/>
    </source>
</evidence>
<dbReference type="EMBL" id="JJQF01000070">
    <property type="protein sequence ID" value="KKH30916.1"/>
    <property type="molecule type" value="Genomic_DNA"/>
</dbReference>
<evidence type="ECO:0000313" key="96">
    <source>
        <dbReference type="Proteomes" id="UP000034672"/>
    </source>
</evidence>